<gene>
    <name evidence="2" type="ORF">ASPSYDRAFT_165115</name>
</gene>
<dbReference type="AlphaFoldDB" id="A0A1L9SYT5"/>
<dbReference type="EMBL" id="KV878604">
    <property type="protein sequence ID" value="OJJ52193.1"/>
    <property type="molecule type" value="Genomic_DNA"/>
</dbReference>
<reference evidence="3" key="1">
    <citation type="journal article" date="2017" name="Genome Biol.">
        <title>Comparative genomics reveals high biological diversity and specific adaptations in the industrially and medically important fungal genus Aspergillus.</title>
        <authorList>
            <person name="de Vries R.P."/>
            <person name="Riley R."/>
            <person name="Wiebenga A."/>
            <person name="Aguilar-Osorio G."/>
            <person name="Amillis S."/>
            <person name="Uchima C.A."/>
            <person name="Anderluh G."/>
            <person name="Asadollahi M."/>
            <person name="Askin M."/>
            <person name="Barry K."/>
            <person name="Battaglia E."/>
            <person name="Bayram O."/>
            <person name="Benocci T."/>
            <person name="Braus-Stromeyer S.A."/>
            <person name="Caldana C."/>
            <person name="Canovas D."/>
            <person name="Cerqueira G.C."/>
            <person name="Chen F."/>
            <person name="Chen W."/>
            <person name="Choi C."/>
            <person name="Clum A."/>
            <person name="Dos Santos R.A."/>
            <person name="Damasio A.R."/>
            <person name="Diallinas G."/>
            <person name="Emri T."/>
            <person name="Fekete E."/>
            <person name="Flipphi M."/>
            <person name="Freyberg S."/>
            <person name="Gallo A."/>
            <person name="Gournas C."/>
            <person name="Habgood R."/>
            <person name="Hainaut M."/>
            <person name="Harispe M.L."/>
            <person name="Henrissat B."/>
            <person name="Hilden K.S."/>
            <person name="Hope R."/>
            <person name="Hossain A."/>
            <person name="Karabika E."/>
            <person name="Karaffa L."/>
            <person name="Karanyi Z."/>
            <person name="Krasevec N."/>
            <person name="Kuo A."/>
            <person name="Kusch H."/>
            <person name="LaButti K."/>
            <person name="Lagendijk E.L."/>
            <person name="Lapidus A."/>
            <person name="Levasseur A."/>
            <person name="Lindquist E."/>
            <person name="Lipzen A."/>
            <person name="Logrieco A.F."/>
            <person name="MacCabe A."/>
            <person name="Maekelae M.R."/>
            <person name="Malavazi I."/>
            <person name="Melin P."/>
            <person name="Meyer V."/>
            <person name="Mielnichuk N."/>
            <person name="Miskei M."/>
            <person name="Molnar A.P."/>
            <person name="Mule G."/>
            <person name="Ngan C.Y."/>
            <person name="Orejas M."/>
            <person name="Orosz E."/>
            <person name="Ouedraogo J.P."/>
            <person name="Overkamp K.M."/>
            <person name="Park H.-S."/>
            <person name="Perrone G."/>
            <person name="Piumi F."/>
            <person name="Punt P.J."/>
            <person name="Ram A.F."/>
            <person name="Ramon A."/>
            <person name="Rauscher S."/>
            <person name="Record E."/>
            <person name="Riano-Pachon D.M."/>
            <person name="Robert V."/>
            <person name="Roehrig J."/>
            <person name="Ruller R."/>
            <person name="Salamov A."/>
            <person name="Salih N.S."/>
            <person name="Samson R.A."/>
            <person name="Sandor E."/>
            <person name="Sanguinetti M."/>
            <person name="Schuetze T."/>
            <person name="Sepcic K."/>
            <person name="Shelest E."/>
            <person name="Sherlock G."/>
            <person name="Sophianopoulou V."/>
            <person name="Squina F.M."/>
            <person name="Sun H."/>
            <person name="Susca A."/>
            <person name="Todd R.B."/>
            <person name="Tsang A."/>
            <person name="Unkles S.E."/>
            <person name="van de Wiele N."/>
            <person name="van Rossen-Uffink D."/>
            <person name="Oliveira J.V."/>
            <person name="Vesth T.C."/>
            <person name="Visser J."/>
            <person name="Yu J.-H."/>
            <person name="Zhou M."/>
            <person name="Andersen M.R."/>
            <person name="Archer D.B."/>
            <person name="Baker S.E."/>
            <person name="Benoit I."/>
            <person name="Brakhage A.A."/>
            <person name="Braus G.H."/>
            <person name="Fischer R."/>
            <person name="Frisvad J.C."/>
            <person name="Goldman G.H."/>
            <person name="Houbraken J."/>
            <person name="Oakley B."/>
            <person name="Pocsi I."/>
            <person name="Scazzocchio C."/>
            <person name="Seiboth B."/>
            <person name="vanKuyk P.A."/>
            <person name="Wortman J."/>
            <person name="Dyer P.S."/>
            <person name="Grigoriev I.V."/>
        </authorList>
    </citation>
    <scope>NUCLEOTIDE SEQUENCE [LARGE SCALE GENOMIC DNA]</scope>
    <source>
        <strain evidence="3">CBS 593.65</strain>
    </source>
</reference>
<protein>
    <recommendedName>
        <fullName evidence="4">Zn(2)-C6 fungal-type domain-containing protein</fullName>
    </recommendedName>
</protein>
<dbReference type="OrthoDB" id="5126878at2759"/>
<organism evidence="2 3">
    <name type="scientific">Aspergillus sydowii CBS 593.65</name>
    <dbReference type="NCBI Taxonomy" id="1036612"/>
    <lineage>
        <taxon>Eukaryota</taxon>
        <taxon>Fungi</taxon>
        <taxon>Dikarya</taxon>
        <taxon>Ascomycota</taxon>
        <taxon>Pezizomycotina</taxon>
        <taxon>Eurotiomycetes</taxon>
        <taxon>Eurotiomycetidae</taxon>
        <taxon>Eurotiales</taxon>
        <taxon>Aspergillaceae</taxon>
        <taxon>Aspergillus</taxon>
        <taxon>Aspergillus subgen. Nidulantes</taxon>
    </lineage>
</organism>
<feature type="compositionally biased region" description="Basic and acidic residues" evidence="1">
    <location>
        <begin position="64"/>
        <end position="75"/>
    </location>
</feature>
<dbReference type="GeneID" id="63759400"/>
<dbReference type="RefSeq" id="XP_040695999.1">
    <property type="nucleotide sequence ID" value="XM_040843327.1"/>
</dbReference>
<dbReference type="PANTHER" id="PTHR38111">
    <property type="entry name" value="ZN(2)-C6 FUNGAL-TYPE DOMAIN-CONTAINING PROTEIN-RELATED"/>
    <property type="match status" value="1"/>
</dbReference>
<sequence length="495" mass="56180">MVGVPRSKACLLCRQRRVGCSKYGVRCPGYKRPMQFHDEGPRLQKSYQTRRSTISSDRPQGRTKGADVHASEPQQEHRLAKVAKASMDERVHPALIRQSFINQQPQVFKEFVCAAFPTMFFHNEFRFGNGFTFPDWVVKHFGSKEYYDACVSCITAEYLAHLTGDARLRQFSRQKYSRALTAVRKALDSDEASSDSLLIAVILLAFYEMNSQTTREAWIYHSRAIERLMLNRPMDFYLSGVGRICHFAYRPFLIAMALYEGDACFLSDDRWQTIASILRAQDSQKNSEWAIYITVYETIFMELVKFPGYLKQARNITSLAQRDVDLLAQRVWASCQQLRILSNELRSLLAAYNQRKDGIIFHRFVGPEPSAFPETSPSLLLNAAVNATSILQQLFTWLTTNTKETSSITTITKEETSSSHPGTPSYLPTPESANSPDPGCALVTFPFSYELGGRAANDGPPPFTWLDRIAGTMGLLGAEITYIKDERPRYIVVER</sequence>
<evidence type="ECO:0008006" key="4">
    <source>
        <dbReference type="Google" id="ProtNLM"/>
    </source>
</evidence>
<evidence type="ECO:0000313" key="2">
    <source>
        <dbReference type="EMBL" id="OJJ52193.1"/>
    </source>
</evidence>
<feature type="compositionally biased region" description="Polar residues" evidence="1">
    <location>
        <begin position="45"/>
        <end position="58"/>
    </location>
</feature>
<dbReference type="VEuPathDB" id="FungiDB:ASPSYDRAFT_165115"/>
<dbReference type="STRING" id="1036612.A0A1L9SYT5"/>
<dbReference type="CDD" id="cd12148">
    <property type="entry name" value="fungal_TF_MHR"/>
    <property type="match status" value="1"/>
</dbReference>
<accession>A0A1L9SYT5</accession>
<keyword evidence="3" id="KW-1185">Reference proteome</keyword>
<feature type="region of interest" description="Disordered" evidence="1">
    <location>
        <begin position="412"/>
        <end position="435"/>
    </location>
</feature>
<evidence type="ECO:0000256" key="1">
    <source>
        <dbReference type="SAM" id="MobiDB-lite"/>
    </source>
</evidence>
<name>A0A1L9SYT5_9EURO</name>
<dbReference type="PANTHER" id="PTHR38111:SF5">
    <property type="entry name" value="TRANSCRIPTION FACTOR DOMAIN-CONTAINING PROTEIN"/>
    <property type="match status" value="1"/>
</dbReference>
<proteinExistence type="predicted"/>
<feature type="region of interest" description="Disordered" evidence="1">
    <location>
        <begin position="36"/>
        <end position="75"/>
    </location>
</feature>
<dbReference type="Proteomes" id="UP000184356">
    <property type="component" value="Unassembled WGS sequence"/>
</dbReference>
<dbReference type="InterPro" id="IPR053178">
    <property type="entry name" value="Osmoadaptation_assoc"/>
</dbReference>
<evidence type="ECO:0000313" key="3">
    <source>
        <dbReference type="Proteomes" id="UP000184356"/>
    </source>
</evidence>